<feature type="compositionally biased region" description="Basic and acidic residues" evidence="1">
    <location>
        <begin position="20"/>
        <end position="30"/>
    </location>
</feature>
<evidence type="ECO:0000256" key="1">
    <source>
        <dbReference type="SAM" id="MobiDB-lite"/>
    </source>
</evidence>
<organism evidence="2 3">
    <name type="scientific">Ilex paraguariensis</name>
    <name type="common">yerba mate</name>
    <dbReference type="NCBI Taxonomy" id="185542"/>
    <lineage>
        <taxon>Eukaryota</taxon>
        <taxon>Viridiplantae</taxon>
        <taxon>Streptophyta</taxon>
        <taxon>Embryophyta</taxon>
        <taxon>Tracheophyta</taxon>
        <taxon>Spermatophyta</taxon>
        <taxon>Magnoliopsida</taxon>
        <taxon>eudicotyledons</taxon>
        <taxon>Gunneridae</taxon>
        <taxon>Pentapetalae</taxon>
        <taxon>asterids</taxon>
        <taxon>campanulids</taxon>
        <taxon>Aquifoliales</taxon>
        <taxon>Aquifoliaceae</taxon>
        <taxon>Ilex</taxon>
    </lineage>
</organism>
<keyword evidence="3" id="KW-1185">Reference proteome</keyword>
<protein>
    <submittedName>
        <fullName evidence="2">Uncharacterized protein</fullName>
    </submittedName>
</protein>
<evidence type="ECO:0000313" key="2">
    <source>
        <dbReference type="EMBL" id="CAK9162764.1"/>
    </source>
</evidence>
<comment type="caution">
    <text evidence="2">The sequence shown here is derived from an EMBL/GenBank/DDBJ whole genome shotgun (WGS) entry which is preliminary data.</text>
</comment>
<gene>
    <name evidence="2" type="ORF">ILEXP_LOCUS31709</name>
</gene>
<reference evidence="2 3" key="1">
    <citation type="submission" date="2024-02" db="EMBL/GenBank/DDBJ databases">
        <authorList>
            <person name="Vignale AGUSTIN F."/>
            <person name="Sosa J E."/>
            <person name="Modenutti C."/>
        </authorList>
    </citation>
    <scope>NUCLEOTIDE SEQUENCE [LARGE SCALE GENOMIC DNA]</scope>
</reference>
<dbReference type="Proteomes" id="UP001642360">
    <property type="component" value="Unassembled WGS sequence"/>
</dbReference>
<feature type="region of interest" description="Disordered" evidence="1">
    <location>
        <begin position="1"/>
        <end position="46"/>
    </location>
</feature>
<feature type="compositionally biased region" description="Low complexity" evidence="1">
    <location>
        <begin position="33"/>
        <end position="43"/>
    </location>
</feature>
<feature type="compositionally biased region" description="Polar residues" evidence="1">
    <location>
        <begin position="74"/>
        <end position="91"/>
    </location>
</feature>
<proteinExistence type="predicted"/>
<dbReference type="EMBL" id="CAUOFW020003946">
    <property type="protein sequence ID" value="CAK9162764.1"/>
    <property type="molecule type" value="Genomic_DNA"/>
</dbReference>
<accession>A0ABC8SZZ5</accession>
<dbReference type="AlphaFoldDB" id="A0ABC8SZZ5"/>
<evidence type="ECO:0000313" key="3">
    <source>
        <dbReference type="Proteomes" id="UP001642360"/>
    </source>
</evidence>
<feature type="region of interest" description="Disordered" evidence="1">
    <location>
        <begin position="72"/>
        <end position="91"/>
    </location>
</feature>
<name>A0ABC8SZZ5_9AQUA</name>
<sequence length="196" mass="21622">MAALNPIDISSSDSESWDLDDYRDLDESPPRESATSANSTNSTILPSWSPAPFTNAMDYQKHSFQQALKKALPTSLQPSGSNAKSSNLVENVESSRIRETYEKSYHSTRPNLGNGKNYMRENFGRGRNGDLVIYENNGSTVLPPSLMHGRHVSTTPYASSSDPLYRPGVGDDRVAETDERLIYQAALQVFLTALDS</sequence>